<name>A0A8J3QCN7_9ACTN</name>
<proteinExistence type="predicted"/>
<keyword evidence="1" id="KW-0812">Transmembrane</keyword>
<feature type="transmembrane region" description="Helical" evidence="1">
    <location>
        <begin position="138"/>
        <end position="161"/>
    </location>
</feature>
<evidence type="ECO:0000256" key="1">
    <source>
        <dbReference type="SAM" id="Phobius"/>
    </source>
</evidence>
<keyword evidence="1" id="KW-0472">Membrane</keyword>
<dbReference type="Proteomes" id="UP000612899">
    <property type="component" value="Unassembled WGS sequence"/>
</dbReference>
<feature type="transmembrane region" description="Helical" evidence="1">
    <location>
        <begin position="173"/>
        <end position="191"/>
    </location>
</feature>
<sequence length="229" mass="23985">MRKFIALGITLGAAAFLPDLMSDAAAPYATPLVSSGFAWGVVALYAGHTAKTPRSAAVTASAVLILATIVYYGLILFVSQRWMISAENSEDGLPSYAGLHGLVRTFALWMICGAAGGAVIGSLGHAMRVGQTRLGSVAAGLAAGLLAGQACFTLVFVRSIWSGPLDAFDLSKLVPSLAQILLTATVMALLLAPHWRAMSIRWFGLAAAASLTVSILIWYLITWARAALY</sequence>
<dbReference type="EMBL" id="BONY01000046">
    <property type="protein sequence ID" value="GIH08205.1"/>
    <property type="molecule type" value="Genomic_DNA"/>
</dbReference>
<accession>A0A8J3QCN7</accession>
<organism evidence="2 3">
    <name type="scientific">Rhizocola hellebori</name>
    <dbReference type="NCBI Taxonomy" id="1392758"/>
    <lineage>
        <taxon>Bacteria</taxon>
        <taxon>Bacillati</taxon>
        <taxon>Actinomycetota</taxon>
        <taxon>Actinomycetes</taxon>
        <taxon>Micromonosporales</taxon>
        <taxon>Micromonosporaceae</taxon>
        <taxon>Rhizocola</taxon>
    </lineage>
</organism>
<feature type="transmembrane region" description="Helical" evidence="1">
    <location>
        <begin position="203"/>
        <end position="221"/>
    </location>
</feature>
<dbReference type="AlphaFoldDB" id="A0A8J3QCN7"/>
<feature type="transmembrane region" description="Helical" evidence="1">
    <location>
        <begin position="58"/>
        <end position="78"/>
    </location>
</feature>
<reference evidence="2" key="1">
    <citation type="submission" date="2021-01" db="EMBL/GenBank/DDBJ databases">
        <title>Whole genome shotgun sequence of Rhizocola hellebori NBRC 109834.</title>
        <authorList>
            <person name="Komaki H."/>
            <person name="Tamura T."/>
        </authorList>
    </citation>
    <scope>NUCLEOTIDE SEQUENCE</scope>
    <source>
        <strain evidence="2">NBRC 109834</strain>
    </source>
</reference>
<feature type="transmembrane region" description="Helical" evidence="1">
    <location>
        <begin position="25"/>
        <end position="46"/>
    </location>
</feature>
<feature type="transmembrane region" description="Helical" evidence="1">
    <location>
        <begin position="106"/>
        <end position="126"/>
    </location>
</feature>
<comment type="caution">
    <text evidence="2">The sequence shown here is derived from an EMBL/GenBank/DDBJ whole genome shotgun (WGS) entry which is preliminary data.</text>
</comment>
<gene>
    <name evidence="2" type="ORF">Rhe02_62720</name>
</gene>
<keyword evidence="1" id="KW-1133">Transmembrane helix</keyword>
<keyword evidence="3" id="KW-1185">Reference proteome</keyword>
<protein>
    <submittedName>
        <fullName evidence="2">Uncharacterized protein</fullName>
    </submittedName>
</protein>
<dbReference type="RefSeq" id="WP_203911967.1">
    <property type="nucleotide sequence ID" value="NZ_BONY01000046.1"/>
</dbReference>
<evidence type="ECO:0000313" key="3">
    <source>
        <dbReference type="Proteomes" id="UP000612899"/>
    </source>
</evidence>
<evidence type="ECO:0000313" key="2">
    <source>
        <dbReference type="EMBL" id="GIH08205.1"/>
    </source>
</evidence>